<dbReference type="Pfam" id="PF14348">
    <property type="entry name" value="DtrJ-like"/>
    <property type="match status" value="1"/>
</dbReference>
<dbReference type="EMBL" id="CP037867">
    <property type="protein sequence ID" value="QBM28511.1"/>
    <property type="molecule type" value="Genomic_DNA"/>
</dbReference>
<evidence type="ECO:0000313" key="3">
    <source>
        <dbReference type="Proteomes" id="UP000293912"/>
    </source>
</evidence>
<evidence type="ECO:0008006" key="4">
    <source>
        <dbReference type="Google" id="ProtNLM"/>
    </source>
</evidence>
<dbReference type="RefSeq" id="WP_060983781.1">
    <property type="nucleotide sequence ID" value="NZ_CP037867.1"/>
</dbReference>
<dbReference type="AlphaFoldDB" id="A0A4P6X3Z0"/>
<feature type="transmembrane region" description="Helical" evidence="1">
    <location>
        <begin position="155"/>
        <end position="176"/>
    </location>
</feature>
<evidence type="ECO:0000256" key="1">
    <source>
        <dbReference type="SAM" id="Phobius"/>
    </source>
</evidence>
<gene>
    <name evidence="2" type="ORF">HPF_12495</name>
</gene>
<reference evidence="2 3" key="1">
    <citation type="submission" date="2019-03" db="EMBL/GenBank/DDBJ databases">
        <authorList>
            <person name="Sebastian G."/>
            <person name="Baumann P."/>
            <person name="Ruckert C."/>
            <person name="Kalinowski J."/>
            <person name="Nebel B."/>
            <person name="Takors R."/>
            <person name="Blombach B."/>
        </authorList>
    </citation>
    <scope>NUCLEOTIDE SEQUENCE [LARGE SCALE GENOMIC DNA]</scope>
    <source>
        <strain evidence="2 3">DSM 1084</strain>
    </source>
</reference>
<feature type="transmembrane region" description="Helical" evidence="1">
    <location>
        <begin position="182"/>
        <end position="201"/>
    </location>
</feature>
<organism evidence="2 3">
    <name type="scientific">Hydrogenophaga pseudoflava</name>
    <name type="common">Pseudomonas carboxydoflava</name>
    <dbReference type="NCBI Taxonomy" id="47421"/>
    <lineage>
        <taxon>Bacteria</taxon>
        <taxon>Pseudomonadati</taxon>
        <taxon>Pseudomonadota</taxon>
        <taxon>Betaproteobacteria</taxon>
        <taxon>Burkholderiales</taxon>
        <taxon>Comamonadaceae</taxon>
        <taxon>Hydrogenophaga</taxon>
    </lineage>
</organism>
<protein>
    <recommendedName>
        <fullName evidence="4">DUF4400 domain-containing protein</fullName>
    </recommendedName>
</protein>
<keyword evidence="3" id="KW-1185">Reference proteome</keyword>
<sequence length="207" mass="23147">MIRAVAVISLVLLLILVLYVPAVHPPERFLEQMRSEHQVAVEFWGAEPAYRMLDRAIRLQSNAAEASPLPALRDMPKSHGTNQAVASEMRSVNQRLFNNAYFRSVDALLMLASYRLSGLLEWLPWLIPLVLAASTDGFLLRIVRSKEFLLHDPEMFAVWCSLLIITGCATVVAFVLPVQLHPAMLAASPIAMTVLLGRAITHFHRRA</sequence>
<proteinExistence type="predicted"/>
<name>A0A4P6X3Z0_HYDPS</name>
<keyword evidence="1" id="KW-0472">Membrane</keyword>
<dbReference type="Proteomes" id="UP000293912">
    <property type="component" value="Chromosome"/>
</dbReference>
<keyword evidence="1" id="KW-0812">Transmembrane</keyword>
<keyword evidence="1" id="KW-1133">Transmembrane helix</keyword>
<evidence type="ECO:0000313" key="2">
    <source>
        <dbReference type="EMBL" id="QBM28511.1"/>
    </source>
</evidence>
<feature type="transmembrane region" description="Helical" evidence="1">
    <location>
        <begin position="122"/>
        <end position="143"/>
    </location>
</feature>
<dbReference type="KEGG" id="hpse:HPF_12495"/>
<accession>A0A4P6X3Z0</accession>
<dbReference type="InterPro" id="IPR022266">
    <property type="entry name" value="DtrJ-like"/>
</dbReference>